<sequence length="54" mass="6313">MLRATVLGFELEAADEFEFDWQPDSVKTAVSKNKSCVQRFMKRFLLKNKITFVV</sequence>
<dbReference type="AlphaFoldDB" id="A0A0R2FPF5"/>
<evidence type="ECO:0000313" key="4">
    <source>
        <dbReference type="Proteomes" id="UP000051751"/>
    </source>
</evidence>
<dbReference type="STRING" id="81857.IV38_GL000432"/>
<accession>A0A0R2FPF5</accession>
<dbReference type="Proteomes" id="UP000051751">
    <property type="component" value="Unassembled WGS sequence"/>
</dbReference>
<reference evidence="3 4" key="1">
    <citation type="journal article" date="2015" name="Genome Announc.">
        <title>Expanding the biotechnology potential of lactobacilli through comparative genomics of 213 strains and associated genera.</title>
        <authorList>
            <person name="Sun Z."/>
            <person name="Harris H.M."/>
            <person name="McCann A."/>
            <person name="Guo C."/>
            <person name="Argimon S."/>
            <person name="Zhang W."/>
            <person name="Yang X."/>
            <person name="Jeffery I.B."/>
            <person name="Cooney J.C."/>
            <person name="Kagawa T.F."/>
            <person name="Liu W."/>
            <person name="Song Y."/>
            <person name="Salvetti E."/>
            <person name="Wrobel A."/>
            <person name="Rasinkangas P."/>
            <person name="Parkhill J."/>
            <person name="Rea M.C."/>
            <person name="O'Sullivan O."/>
            <person name="Ritari J."/>
            <person name="Douillard F.P."/>
            <person name="Paul Ross R."/>
            <person name="Yang R."/>
            <person name="Briner A.E."/>
            <person name="Felis G.E."/>
            <person name="de Vos W.M."/>
            <person name="Barrangou R."/>
            <person name="Klaenhammer T.R."/>
            <person name="Caufield P.W."/>
            <person name="Cui Y."/>
            <person name="Zhang H."/>
            <person name="O'Toole P.W."/>
        </authorList>
    </citation>
    <scope>NUCLEOTIDE SEQUENCE [LARGE SCALE GENOMIC DNA]</scope>
    <source>
        <strain evidence="1 4">ATCC BAA-66</strain>
        <strain evidence="2 3">DSM 13344</strain>
    </source>
</reference>
<gene>
    <name evidence="1" type="ORF">IV38_GL000432</name>
    <name evidence="2" type="ORF">IV40_GL000236</name>
</gene>
<dbReference type="Proteomes" id="UP000051645">
    <property type="component" value="Unassembled WGS sequence"/>
</dbReference>
<evidence type="ECO:0000313" key="3">
    <source>
        <dbReference type="Proteomes" id="UP000051645"/>
    </source>
</evidence>
<dbReference type="EMBL" id="JQAZ01000001">
    <property type="protein sequence ID" value="KRN33923.1"/>
    <property type="molecule type" value="Genomic_DNA"/>
</dbReference>
<evidence type="ECO:0000313" key="1">
    <source>
        <dbReference type="EMBL" id="KRN29547.1"/>
    </source>
</evidence>
<protein>
    <submittedName>
        <fullName evidence="1">Uncharacterized protein</fullName>
    </submittedName>
</protein>
<proteinExistence type="predicted"/>
<comment type="caution">
    <text evidence="1">The sequence shown here is derived from an EMBL/GenBank/DDBJ whole genome shotgun (WGS) entry which is preliminary data.</text>
</comment>
<keyword evidence="3" id="KW-1185">Reference proteome</keyword>
<evidence type="ECO:0000313" key="2">
    <source>
        <dbReference type="EMBL" id="KRN33923.1"/>
    </source>
</evidence>
<organism evidence="1 4">
    <name type="scientific">Lactobacillus selangorensis</name>
    <dbReference type="NCBI Taxonomy" id="81857"/>
    <lineage>
        <taxon>Bacteria</taxon>
        <taxon>Bacillati</taxon>
        <taxon>Bacillota</taxon>
        <taxon>Bacilli</taxon>
        <taxon>Lactobacillales</taxon>
        <taxon>Lactobacillaceae</taxon>
        <taxon>Lactobacillus</taxon>
    </lineage>
</organism>
<name>A0A0R2FPF5_9LACO</name>
<dbReference type="EMBL" id="JQAT01000001">
    <property type="protein sequence ID" value="KRN29547.1"/>
    <property type="molecule type" value="Genomic_DNA"/>
</dbReference>